<organism evidence="1 2">
    <name type="scientific">Mucuna pruriens</name>
    <name type="common">Velvet bean</name>
    <name type="synonym">Dolichos pruriens</name>
    <dbReference type="NCBI Taxonomy" id="157652"/>
    <lineage>
        <taxon>Eukaryota</taxon>
        <taxon>Viridiplantae</taxon>
        <taxon>Streptophyta</taxon>
        <taxon>Embryophyta</taxon>
        <taxon>Tracheophyta</taxon>
        <taxon>Spermatophyta</taxon>
        <taxon>Magnoliopsida</taxon>
        <taxon>eudicotyledons</taxon>
        <taxon>Gunneridae</taxon>
        <taxon>Pentapetalae</taxon>
        <taxon>rosids</taxon>
        <taxon>fabids</taxon>
        <taxon>Fabales</taxon>
        <taxon>Fabaceae</taxon>
        <taxon>Papilionoideae</taxon>
        <taxon>50 kb inversion clade</taxon>
        <taxon>NPAAA clade</taxon>
        <taxon>indigoferoid/millettioid clade</taxon>
        <taxon>Phaseoleae</taxon>
        <taxon>Mucuna</taxon>
    </lineage>
</organism>
<accession>A0A371FN11</accession>
<dbReference type="OrthoDB" id="1752182at2759"/>
<comment type="caution">
    <text evidence="1">The sequence shown here is derived from an EMBL/GenBank/DDBJ whole genome shotgun (WGS) entry which is preliminary data.</text>
</comment>
<sequence>MTTKTKIEVHAGTLSMEFGDTFVKFNIFEALKHPIEDHSIFSIDAIDELVEDYFQIGTGGVPTSRGRVQLRAIESTVKQIRPIDSINYVSPQSNTELKPLLEHLKYAYLGNHQQLLVIIANNLNGEQEEKLLEVLRKHKKAIGWTFADLPGINPSICMHKILLEEDA</sequence>
<keyword evidence="2" id="KW-1185">Reference proteome</keyword>
<protein>
    <submittedName>
        <fullName evidence="1">Uncharacterized protein</fullName>
    </submittedName>
</protein>
<name>A0A371FN11_MUCPR</name>
<feature type="non-terminal residue" evidence="1">
    <location>
        <position position="1"/>
    </location>
</feature>
<dbReference type="Proteomes" id="UP000257109">
    <property type="component" value="Unassembled WGS sequence"/>
</dbReference>
<dbReference type="EMBL" id="QJKJ01008446">
    <property type="protein sequence ID" value="RDX79735.1"/>
    <property type="molecule type" value="Genomic_DNA"/>
</dbReference>
<gene>
    <name evidence="1" type="ORF">CR513_39808</name>
</gene>
<dbReference type="AlphaFoldDB" id="A0A371FN11"/>
<proteinExistence type="predicted"/>
<reference evidence="1" key="1">
    <citation type="submission" date="2018-05" db="EMBL/GenBank/DDBJ databases">
        <title>Draft genome of Mucuna pruriens seed.</title>
        <authorList>
            <person name="Nnadi N.E."/>
            <person name="Vos R."/>
            <person name="Hasami M.H."/>
            <person name="Devisetty U.K."/>
            <person name="Aguiy J.C."/>
        </authorList>
    </citation>
    <scope>NUCLEOTIDE SEQUENCE [LARGE SCALE GENOMIC DNA]</scope>
    <source>
        <strain evidence="1">JCA_2017</strain>
    </source>
</reference>
<evidence type="ECO:0000313" key="2">
    <source>
        <dbReference type="Proteomes" id="UP000257109"/>
    </source>
</evidence>
<evidence type="ECO:0000313" key="1">
    <source>
        <dbReference type="EMBL" id="RDX79735.1"/>
    </source>
</evidence>